<name>A0ABS9EQB1_9BACT</name>
<evidence type="ECO:0000256" key="5">
    <source>
        <dbReference type="ARBA" id="ARBA00023134"/>
    </source>
</evidence>
<feature type="binding site" evidence="6">
    <location>
        <begin position="129"/>
        <end position="132"/>
    </location>
    <ligand>
        <name>GTP</name>
        <dbReference type="ChEBI" id="CHEBI:37565"/>
    </ligand>
</feature>
<keyword evidence="6" id="KW-0699">rRNA-binding</keyword>
<dbReference type="HAMAP" id="MF_00367">
    <property type="entry name" value="GTPase_Era"/>
    <property type="match status" value="1"/>
</dbReference>
<evidence type="ECO:0000256" key="6">
    <source>
        <dbReference type="HAMAP-Rule" id="MF_00367"/>
    </source>
</evidence>
<dbReference type="CDD" id="cd22534">
    <property type="entry name" value="KH-II_Era"/>
    <property type="match status" value="1"/>
</dbReference>
<organism evidence="9 10">
    <name type="scientific">Dethiosulfovibrio marinus</name>
    <dbReference type="NCBI Taxonomy" id="133532"/>
    <lineage>
        <taxon>Bacteria</taxon>
        <taxon>Thermotogati</taxon>
        <taxon>Synergistota</taxon>
        <taxon>Synergistia</taxon>
        <taxon>Synergistales</taxon>
        <taxon>Dethiosulfovibrionaceae</taxon>
        <taxon>Dethiosulfovibrio</taxon>
    </lineage>
</organism>
<dbReference type="PANTHER" id="PTHR42698:SF1">
    <property type="entry name" value="GTPASE ERA, MITOCHONDRIAL"/>
    <property type="match status" value="1"/>
</dbReference>
<dbReference type="Pfam" id="PF01926">
    <property type="entry name" value="MMR_HSR1"/>
    <property type="match status" value="1"/>
</dbReference>
<evidence type="ECO:0000256" key="2">
    <source>
        <dbReference type="ARBA" id="ARBA00020484"/>
    </source>
</evidence>
<keyword evidence="6" id="KW-0472">Membrane</keyword>
<evidence type="ECO:0000313" key="9">
    <source>
        <dbReference type="EMBL" id="MCF4143380.1"/>
    </source>
</evidence>
<dbReference type="SUPFAM" id="SSF52540">
    <property type="entry name" value="P-loop containing nucleoside triphosphate hydrolases"/>
    <property type="match status" value="1"/>
</dbReference>
<evidence type="ECO:0000313" key="10">
    <source>
        <dbReference type="Proteomes" id="UP001200430"/>
    </source>
</evidence>
<dbReference type="InterPro" id="IPR027417">
    <property type="entry name" value="P-loop_NTPase"/>
</dbReference>
<dbReference type="NCBIfam" id="TIGR00231">
    <property type="entry name" value="small_GTP"/>
    <property type="match status" value="1"/>
</dbReference>
<dbReference type="Gene3D" id="3.30.300.20">
    <property type="match status" value="1"/>
</dbReference>
<dbReference type="PANTHER" id="PTHR42698">
    <property type="entry name" value="GTPASE ERA"/>
    <property type="match status" value="1"/>
</dbReference>
<evidence type="ECO:0000256" key="7">
    <source>
        <dbReference type="PROSITE-ProRule" id="PRU01050"/>
    </source>
</evidence>
<comment type="subcellular location">
    <subcellularLocation>
        <location evidence="6">Cytoplasm</location>
    </subcellularLocation>
    <subcellularLocation>
        <location evidence="6">Cell membrane</location>
        <topology evidence="6">Peripheral membrane protein</topology>
    </subcellularLocation>
</comment>
<evidence type="ECO:0000256" key="3">
    <source>
        <dbReference type="ARBA" id="ARBA00022741"/>
    </source>
</evidence>
<dbReference type="SUPFAM" id="SSF54814">
    <property type="entry name" value="Prokaryotic type KH domain (KH-domain type II)"/>
    <property type="match status" value="1"/>
</dbReference>
<dbReference type="CDD" id="cd04163">
    <property type="entry name" value="Era"/>
    <property type="match status" value="1"/>
</dbReference>
<proteinExistence type="inferred from homology"/>
<dbReference type="InterPro" id="IPR015946">
    <property type="entry name" value="KH_dom-like_a/b"/>
</dbReference>
<evidence type="ECO:0000256" key="4">
    <source>
        <dbReference type="ARBA" id="ARBA00022884"/>
    </source>
</evidence>
<feature type="region of interest" description="G5" evidence="7">
    <location>
        <begin position="160"/>
        <end position="162"/>
    </location>
</feature>
<dbReference type="EMBL" id="JAKGUD010000014">
    <property type="protein sequence ID" value="MCF4143380.1"/>
    <property type="molecule type" value="Genomic_DNA"/>
</dbReference>
<dbReference type="InterPro" id="IPR006073">
    <property type="entry name" value="GTP-bd"/>
</dbReference>
<comment type="subunit">
    <text evidence="6">Monomer.</text>
</comment>
<comment type="function">
    <text evidence="6">An essential GTPase that binds both GDP and GTP, with rapid nucleotide exchange. Plays a role in 16S rRNA processing and 30S ribosomal subunit biogenesis and possibly also in cell cycle regulation and energy metabolism.</text>
</comment>
<feature type="binding site" evidence="6">
    <location>
        <begin position="19"/>
        <end position="26"/>
    </location>
    <ligand>
        <name>GTP</name>
        <dbReference type="ChEBI" id="CHEBI:37565"/>
    </ligand>
</feature>
<keyword evidence="5 6" id="KW-0342">GTP-binding</keyword>
<feature type="binding site" evidence="6">
    <location>
        <begin position="66"/>
        <end position="70"/>
    </location>
    <ligand>
        <name>GTP</name>
        <dbReference type="ChEBI" id="CHEBI:37565"/>
    </ligand>
</feature>
<gene>
    <name evidence="6 9" type="primary">era</name>
    <name evidence="9" type="ORF">L2W38_11210</name>
</gene>
<feature type="region of interest" description="G3" evidence="7">
    <location>
        <begin position="66"/>
        <end position="69"/>
    </location>
</feature>
<keyword evidence="6" id="KW-1003">Cell membrane</keyword>
<keyword evidence="6" id="KW-0963">Cytoplasm</keyword>
<dbReference type="NCBIfam" id="TIGR00436">
    <property type="entry name" value="era"/>
    <property type="match status" value="1"/>
</dbReference>
<keyword evidence="6" id="KW-0690">Ribosome biogenesis</keyword>
<keyword evidence="10" id="KW-1185">Reference proteome</keyword>
<comment type="caution">
    <text evidence="9">The sequence shown here is derived from an EMBL/GenBank/DDBJ whole genome shotgun (WGS) entry which is preliminary data.</text>
</comment>
<dbReference type="InterPro" id="IPR005662">
    <property type="entry name" value="GTPase_Era-like"/>
</dbReference>
<dbReference type="InterPro" id="IPR004044">
    <property type="entry name" value="KH_dom_type_2"/>
</dbReference>
<dbReference type="RefSeq" id="WP_236100081.1">
    <property type="nucleotide sequence ID" value="NZ_JAKGUD010000014.1"/>
</dbReference>
<feature type="region of interest" description="G1" evidence="7">
    <location>
        <begin position="19"/>
        <end position="26"/>
    </location>
</feature>
<dbReference type="PRINTS" id="PR00326">
    <property type="entry name" value="GTP1OBG"/>
</dbReference>
<dbReference type="Pfam" id="PF07650">
    <property type="entry name" value="KH_2"/>
    <property type="match status" value="1"/>
</dbReference>
<feature type="domain" description="Era-type G" evidence="8">
    <location>
        <begin position="11"/>
        <end position="181"/>
    </location>
</feature>
<feature type="region of interest" description="G2" evidence="7">
    <location>
        <begin position="45"/>
        <end position="49"/>
    </location>
</feature>
<sequence>MTIDKFDEGYRSGVVAVVGRPNVGKSSLVNALLRCKATIVSPKPQTTRNRIRCIADVEGGQIVFTDTPGIHKPQHRLGEAIVDSALEALDDADLILYVVSAQDEGITGQDRHIIERLKNSNTPVIMVINKVDLLGSKKAKILPLIDIYRKKLNPMDVLPVSAREDINLEMLMDFILEHIPEGPPMYMEDMLIDRSSRFLAAEIIREQVLLRTDQEVPHSVAVEILEYKSPEEYPERRDTYIRGVIFVERRGQKLILLGSGGEKMKEIGTAAREALESFLGGKVFLDLWIKVRKDWRNSESELRRLGYRE</sequence>
<dbReference type="PROSITE" id="PS51713">
    <property type="entry name" value="G_ERA"/>
    <property type="match status" value="1"/>
</dbReference>
<evidence type="ECO:0000256" key="1">
    <source>
        <dbReference type="ARBA" id="ARBA00007921"/>
    </source>
</evidence>
<dbReference type="InterPro" id="IPR030388">
    <property type="entry name" value="G_ERA_dom"/>
</dbReference>
<comment type="similarity">
    <text evidence="1 6 7">Belongs to the TRAFAC class TrmE-Era-EngA-EngB-Septin-like GTPase superfamily. Era GTPase family.</text>
</comment>
<keyword evidence="4 6" id="KW-0694">RNA-binding</keyword>
<reference evidence="9 10" key="1">
    <citation type="submission" date="2022-01" db="EMBL/GenBank/DDBJ databases">
        <title>Dethiosulfovibrio faecalis sp. nov., a novel proteolytic, non-sulfur-reducing bacterium isolated from a marine aquaculture solid waste bioreactor.</title>
        <authorList>
            <person name="Grabowski S."/>
            <person name="Apolinario E."/>
            <person name="Schneider N."/>
            <person name="Marshall C.W."/>
            <person name="Sowers K.R."/>
        </authorList>
    </citation>
    <scope>NUCLEOTIDE SEQUENCE [LARGE SCALE GENOMIC DNA]</scope>
    <source>
        <strain evidence="9 10">DSM 12537</strain>
    </source>
</reference>
<feature type="region of interest" description="G4" evidence="7">
    <location>
        <begin position="129"/>
        <end position="132"/>
    </location>
</feature>
<dbReference type="NCBIfam" id="NF000908">
    <property type="entry name" value="PRK00089.1"/>
    <property type="match status" value="1"/>
</dbReference>
<dbReference type="InterPro" id="IPR009019">
    <property type="entry name" value="KH_sf_prok-type"/>
</dbReference>
<keyword evidence="3 6" id="KW-0547">Nucleotide-binding</keyword>
<dbReference type="InterPro" id="IPR005225">
    <property type="entry name" value="Small_GTP-bd"/>
</dbReference>
<dbReference type="Proteomes" id="UP001200430">
    <property type="component" value="Unassembled WGS sequence"/>
</dbReference>
<protein>
    <recommendedName>
        <fullName evidence="2 6">GTPase Era</fullName>
    </recommendedName>
</protein>
<dbReference type="Gene3D" id="3.40.50.300">
    <property type="entry name" value="P-loop containing nucleotide triphosphate hydrolases"/>
    <property type="match status" value="1"/>
</dbReference>
<evidence type="ECO:0000259" key="8">
    <source>
        <dbReference type="PROSITE" id="PS51713"/>
    </source>
</evidence>
<accession>A0ABS9EQB1</accession>